<sequence length="59" mass="6705">MADDIRSDDAEALITALKMLKGVIDVTPQESTSSDHIEQSRVKVQIRKELYAFIEEKLQ</sequence>
<dbReference type="PATRIC" id="fig|224013.5.peg.1004"/>
<organism evidence="1 2">
    <name type="scientific">Nostoc piscinale CENA21</name>
    <dbReference type="NCBI Taxonomy" id="224013"/>
    <lineage>
        <taxon>Bacteria</taxon>
        <taxon>Bacillati</taxon>
        <taxon>Cyanobacteriota</taxon>
        <taxon>Cyanophyceae</taxon>
        <taxon>Nostocales</taxon>
        <taxon>Nostocaceae</taxon>
        <taxon>Nostoc</taxon>
    </lineage>
</organism>
<dbReference type="Proteomes" id="UP000062645">
    <property type="component" value="Chromosome"/>
</dbReference>
<dbReference type="AlphaFoldDB" id="A0A0M5MG26"/>
<dbReference type="KEGG" id="npz:ACX27_04180"/>
<dbReference type="STRING" id="224013.ACX27_04180"/>
<name>A0A0M5MG26_9NOSO</name>
<accession>A0A0M5MG26</accession>
<dbReference type="RefSeq" id="WP_062288846.1">
    <property type="nucleotide sequence ID" value="NZ_CP012036.1"/>
</dbReference>
<evidence type="ECO:0000313" key="1">
    <source>
        <dbReference type="EMBL" id="ALF52230.1"/>
    </source>
</evidence>
<protein>
    <submittedName>
        <fullName evidence="1">Uncharacterized protein</fullName>
    </submittedName>
</protein>
<evidence type="ECO:0000313" key="2">
    <source>
        <dbReference type="Proteomes" id="UP000062645"/>
    </source>
</evidence>
<gene>
    <name evidence="1" type="ORF">ACX27_04180</name>
</gene>
<reference evidence="2" key="1">
    <citation type="submission" date="2015-07" db="EMBL/GenBank/DDBJ databases">
        <title>Genome Of Nitrogen-Fixing Cyanobacterium Nostoc piscinale CENA21 From Solimoes/Amazon River Floodplain Sediments And Comparative Genomics To Uncover Biosynthetic Natural Products Potential.</title>
        <authorList>
            <person name="Leao T.F."/>
            <person name="Leao P.N."/>
            <person name="Guimaraes P.I."/>
            <person name="de Melo A.G.C."/>
            <person name="Ramos R.T.J."/>
            <person name="Silva A."/>
            <person name="Fiore M.F."/>
            <person name="Schneider M.P.C."/>
        </authorList>
    </citation>
    <scope>NUCLEOTIDE SEQUENCE [LARGE SCALE GENOMIC DNA]</scope>
    <source>
        <strain evidence="2">CENA21</strain>
    </source>
</reference>
<dbReference type="EMBL" id="CP012036">
    <property type="protein sequence ID" value="ALF52230.1"/>
    <property type="molecule type" value="Genomic_DNA"/>
</dbReference>
<reference evidence="1 2" key="2">
    <citation type="journal article" date="2016" name="Genome Announc.">
        <title>Draft Genome Sequence of the N2-Fixing Cyanobacterium Nostoc piscinale CENA21, Isolated from the Brazilian Amazon Floodplain.</title>
        <authorList>
            <person name="Leao T."/>
            <person name="Guimaraes P.I."/>
            <person name="de Melo A.G."/>
            <person name="Ramos R.T."/>
            <person name="Leao P.N."/>
            <person name="Silva A."/>
            <person name="Fiore M.F."/>
            <person name="Schneider M.P."/>
        </authorList>
    </citation>
    <scope>NUCLEOTIDE SEQUENCE [LARGE SCALE GENOMIC DNA]</scope>
    <source>
        <strain evidence="1 2">CENA21</strain>
    </source>
</reference>
<keyword evidence="2" id="KW-1185">Reference proteome</keyword>
<proteinExistence type="predicted"/>